<proteinExistence type="predicted"/>
<accession>A0A0F9LR99</accession>
<evidence type="ECO:0000313" key="1">
    <source>
        <dbReference type="EMBL" id="KKM66890.1"/>
    </source>
</evidence>
<gene>
    <name evidence="1" type="ORF">LCGC14_1476710</name>
</gene>
<feature type="non-terminal residue" evidence="1">
    <location>
        <position position="1"/>
    </location>
</feature>
<dbReference type="AlphaFoldDB" id="A0A0F9LR99"/>
<comment type="caution">
    <text evidence="1">The sequence shown here is derived from an EMBL/GenBank/DDBJ whole genome shotgun (WGS) entry which is preliminary data.</text>
</comment>
<sequence>KIEGADATDTLDARIQAVLGTAKVTVGSSSDKTGYSLAIDQSAVTIGTATSIQQIEGTDATNQLDARIQAVMGTAKVTVGASNDKTGYSLAADQQVDVTKIEGSDATNQLDARIQAVMGTAKITVGASNDKTGYSLAADQQVNTTKIEGSDATDTIDARIQAVLGTAKLTLGATGLDAVTVSEPAATFGWPTTIGSAVAWMGALSRNKMKQTTGTTTLRTKADGADLATSVVSFDGTTLLREEWS</sequence>
<name>A0A0F9LR99_9ZZZZ</name>
<organism evidence="1">
    <name type="scientific">marine sediment metagenome</name>
    <dbReference type="NCBI Taxonomy" id="412755"/>
    <lineage>
        <taxon>unclassified sequences</taxon>
        <taxon>metagenomes</taxon>
        <taxon>ecological metagenomes</taxon>
    </lineage>
</organism>
<dbReference type="EMBL" id="LAZR01010448">
    <property type="protein sequence ID" value="KKM66890.1"/>
    <property type="molecule type" value="Genomic_DNA"/>
</dbReference>
<reference evidence="1" key="1">
    <citation type="journal article" date="2015" name="Nature">
        <title>Complex archaea that bridge the gap between prokaryotes and eukaryotes.</title>
        <authorList>
            <person name="Spang A."/>
            <person name="Saw J.H."/>
            <person name="Jorgensen S.L."/>
            <person name="Zaremba-Niedzwiedzka K."/>
            <person name="Martijn J."/>
            <person name="Lind A.E."/>
            <person name="van Eijk R."/>
            <person name="Schleper C."/>
            <person name="Guy L."/>
            <person name="Ettema T.J."/>
        </authorList>
    </citation>
    <scope>NUCLEOTIDE SEQUENCE</scope>
</reference>
<protein>
    <submittedName>
        <fullName evidence="1">Uncharacterized protein</fullName>
    </submittedName>
</protein>